<dbReference type="AlphaFoldDB" id="A0AAW5N4V4"/>
<reference evidence="1" key="1">
    <citation type="submission" date="2022-07" db="EMBL/GenBank/DDBJ databases">
        <title>Diversity of ethanolamine utilization by human commensal Escherichia coli.</title>
        <authorList>
            <person name="Jubelin G."/>
        </authorList>
    </citation>
    <scope>NUCLEOTIDE SEQUENCE</scope>
    <source>
        <strain evidence="1">S1</strain>
    </source>
</reference>
<sequence>MTHQLRSRDNIALGYMRFALYVGAG</sequence>
<comment type="caution">
    <text evidence="1">The sequence shown here is derived from an EMBL/GenBank/DDBJ whole genome shotgun (WGS) entry which is preliminary data.</text>
</comment>
<feature type="non-terminal residue" evidence="1">
    <location>
        <position position="25"/>
    </location>
</feature>
<gene>
    <name evidence="1" type="ORF">NVV43_32385</name>
</gene>
<protein>
    <submittedName>
        <fullName evidence="1">Uncharacterized protein</fullName>
    </submittedName>
</protein>
<name>A0AAW5N4V4_9ESCH</name>
<accession>A0AAW5N4V4</accession>
<proteinExistence type="predicted"/>
<organism evidence="1 2">
    <name type="scientific">Escherichia marmotae</name>
    <dbReference type="NCBI Taxonomy" id="1499973"/>
    <lineage>
        <taxon>Bacteria</taxon>
        <taxon>Pseudomonadati</taxon>
        <taxon>Pseudomonadota</taxon>
        <taxon>Gammaproteobacteria</taxon>
        <taxon>Enterobacterales</taxon>
        <taxon>Enterobacteriaceae</taxon>
        <taxon>Escherichia</taxon>
    </lineage>
</organism>
<dbReference type="EMBL" id="JANPXH010002163">
    <property type="protein sequence ID" value="MCR6680037.1"/>
    <property type="molecule type" value="Genomic_DNA"/>
</dbReference>
<evidence type="ECO:0000313" key="2">
    <source>
        <dbReference type="Proteomes" id="UP001206878"/>
    </source>
</evidence>
<dbReference type="Proteomes" id="UP001206878">
    <property type="component" value="Unassembled WGS sequence"/>
</dbReference>
<evidence type="ECO:0000313" key="1">
    <source>
        <dbReference type="EMBL" id="MCR6680037.1"/>
    </source>
</evidence>